<dbReference type="SMART" id="SM00382">
    <property type="entry name" value="AAA"/>
    <property type="match status" value="1"/>
</dbReference>
<evidence type="ECO:0000313" key="7">
    <source>
        <dbReference type="Proteomes" id="UP001061958"/>
    </source>
</evidence>
<dbReference type="InterPro" id="IPR041569">
    <property type="entry name" value="AAA_lid_3"/>
</dbReference>
<keyword evidence="1 3" id="KW-0547">Nucleotide-binding</keyword>
<evidence type="ECO:0000259" key="5">
    <source>
        <dbReference type="SMART" id="SM00382"/>
    </source>
</evidence>
<dbReference type="CDD" id="cd19509">
    <property type="entry name" value="RecA-like_VPS4-like"/>
    <property type="match status" value="1"/>
</dbReference>
<dbReference type="Pfam" id="PF17862">
    <property type="entry name" value="AAA_lid_3"/>
    <property type="match status" value="1"/>
</dbReference>
<reference evidence="6" key="1">
    <citation type="journal article" date="2022" name="Proc. Natl. Acad. Sci. U.S.A.">
        <title>Life cycle and functional genomics of the unicellular red alga Galdieria for elucidating algal and plant evolution and industrial use.</title>
        <authorList>
            <person name="Hirooka S."/>
            <person name="Itabashi T."/>
            <person name="Ichinose T.M."/>
            <person name="Onuma R."/>
            <person name="Fujiwara T."/>
            <person name="Yamashita S."/>
            <person name="Jong L.W."/>
            <person name="Tomita R."/>
            <person name="Iwane A.H."/>
            <person name="Miyagishima S.Y."/>
        </authorList>
    </citation>
    <scope>NUCLEOTIDE SEQUENCE</scope>
    <source>
        <strain evidence="6">NBRC 102759</strain>
    </source>
</reference>
<comment type="similarity">
    <text evidence="3">Belongs to the AAA ATPase family.</text>
</comment>
<dbReference type="Proteomes" id="UP001061958">
    <property type="component" value="Unassembled WGS sequence"/>
</dbReference>
<reference evidence="6" key="2">
    <citation type="submission" date="2022-01" db="EMBL/GenBank/DDBJ databases">
        <authorList>
            <person name="Hirooka S."/>
            <person name="Miyagishima S.Y."/>
        </authorList>
    </citation>
    <scope>NUCLEOTIDE SEQUENCE</scope>
    <source>
        <strain evidence="6">NBRC 102759</strain>
    </source>
</reference>
<dbReference type="PROSITE" id="PS00674">
    <property type="entry name" value="AAA"/>
    <property type="match status" value="1"/>
</dbReference>
<sequence length="463" mass="52127">MFLWLWLLGAVCSLLLLLSPFESISFRMATLSTEKNPKLRSNASISCYEACKKQLSKAVDFDEKSESAKALKEYAVVAERLRSLLRKGQGSMTREKWIDFQSQVSRTLGLVDERIDALSKSTNSLNVDKSVERHNFMGTQLRPGGNKAVNSNMSKHRISSCEKNESFQKTLERIQSEIVVSSPGIKWDHLVGLDSVKNIIHETIVLPSRRPDIFRGLRAPCRGLLLFGPPGNGKTLIAKAAATECQSCFFSISTSSLTSKFFGESESLVKGLFYLAKSRQPSFIFIDEVDSLLSVRNEGEHEASRRLKTEFLIQFDGLNSTGEDRIFVMAATNRPWDLDEAVRRRFTKRVYIPMPDETSRKAALLSLLTKGGIKSSLSAADVEQIVHLTKNFSYSDLAALTREAALCPIRELGPKIVKIEEKKIRSLRKNDFLEALKTIRPSICEEQLLKYIEWNERFGVTAK</sequence>
<gene>
    <name evidence="6" type="ORF">GpartN1_g4682.t1</name>
</gene>
<feature type="domain" description="AAA+ ATPase" evidence="5">
    <location>
        <begin position="220"/>
        <end position="356"/>
    </location>
</feature>
<dbReference type="PANTHER" id="PTHR23074">
    <property type="entry name" value="AAA DOMAIN-CONTAINING"/>
    <property type="match status" value="1"/>
</dbReference>
<accession>A0A9C7PYH0</accession>
<evidence type="ECO:0000313" key="6">
    <source>
        <dbReference type="EMBL" id="GJQ12891.1"/>
    </source>
</evidence>
<proteinExistence type="inferred from homology"/>
<keyword evidence="2 3" id="KW-0067">ATP-binding</keyword>
<dbReference type="EMBL" id="BQMJ01000038">
    <property type="protein sequence ID" value="GJQ12891.1"/>
    <property type="molecule type" value="Genomic_DNA"/>
</dbReference>
<dbReference type="InterPro" id="IPR003593">
    <property type="entry name" value="AAA+_ATPase"/>
</dbReference>
<dbReference type="InterPro" id="IPR015415">
    <property type="entry name" value="Spast_Vps4_C"/>
</dbReference>
<dbReference type="GO" id="GO:0016887">
    <property type="term" value="F:ATP hydrolysis activity"/>
    <property type="evidence" value="ECO:0007669"/>
    <property type="project" value="InterPro"/>
</dbReference>
<dbReference type="InterPro" id="IPR003959">
    <property type="entry name" value="ATPase_AAA_core"/>
</dbReference>
<dbReference type="Gene3D" id="3.40.50.300">
    <property type="entry name" value="P-loop containing nucleotide triphosphate hydrolases"/>
    <property type="match status" value="1"/>
</dbReference>
<dbReference type="FunFam" id="3.40.50.300:FF:000093">
    <property type="entry name" value="Fidgetin-like 1"/>
    <property type="match status" value="1"/>
</dbReference>
<dbReference type="PANTHER" id="PTHR23074:SF83">
    <property type="entry name" value="VACUOLAR PROTEIN SORTING-ASSOCIATED PROTEIN 4A"/>
    <property type="match status" value="1"/>
</dbReference>
<dbReference type="Pfam" id="PF00004">
    <property type="entry name" value="AAA"/>
    <property type="match status" value="1"/>
</dbReference>
<name>A0A9C7PYH0_9RHOD</name>
<evidence type="ECO:0000256" key="1">
    <source>
        <dbReference type="ARBA" id="ARBA00022741"/>
    </source>
</evidence>
<comment type="caution">
    <text evidence="6">The sequence shown here is derived from an EMBL/GenBank/DDBJ whole genome shotgun (WGS) entry which is preliminary data.</text>
</comment>
<feature type="chain" id="PRO_5038539289" description="AAA+ ATPase domain-containing protein" evidence="4">
    <location>
        <begin position="24"/>
        <end position="463"/>
    </location>
</feature>
<dbReference type="Gene3D" id="1.10.8.60">
    <property type="match status" value="1"/>
</dbReference>
<dbReference type="OrthoDB" id="10251136at2759"/>
<dbReference type="InterPro" id="IPR003960">
    <property type="entry name" value="ATPase_AAA_CS"/>
</dbReference>
<dbReference type="InterPro" id="IPR027417">
    <property type="entry name" value="P-loop_NTPase"/>
</dbReference>
<dbReference type="InterPro" id="IPR050304">
    <property type="entry name" value="MT-severing_AAA_ATPase"/>
</dbReference>
<organism evidence="6 7">
    <name type="scientific">Galdieria partita</name>
    <dbReference type="NCBI Taxonomy" id="83374"/>
    <lineage>
        <taxon>Eukaryota</taxon>
        <taxon>Rhodophyta</taxon>
        <taxon>Bangiophyceae</taxon>
        <taxon>Galdieriales</taxon>
        <taxon>Galdieriaceae</taxon>
        <taxon>Galdieria</taxon>
    </lineage>
</organism>
<dbReference type="FunFam" id="1.10.8.60:FF:000022">
    <property type="entry name" value="Fidgetin like 1"/>
    <property type="match status" value="1"/>
</dbReference>
<dbReference type="GO" id="GO:0005524">
    <property type="term" value="F:ATP binding"/>
    <property type="evidence" value="ECO:0007669"/>
    <property type="project" value="UniProtKB-KW"/>
</dbReference>
<evidence type="ECO:0000256" key="3">
    <source>
        <dbReference type="RuleBase" id="RU003651"/>
    </source>
</evidence>
<evidence type="ECO:0000256" key="2">
    <source>
        <dbReference type="ARBA" id="ARBA00022840"/>
    </source>
</evidence>
<dbReference type="Pfam" id="PF09336">
    <property type="entry name" value="Vps4_C"/>
    <property type="match status" value="1"/>
</dbReference>
<dbReference type="SUPFAM" id="SSF52540">
    <property type="entry name" value="P-loop containing nucleoside triphosphate hydrolases"/>
    <property type="match status" value="1"/>
</dbReference>
<dbReference type="AlphaFoldDB" id="A0A9C7PYH0"/>
<evidence type="ECO:0000256" key="4">
    <source>
        <dbReference type="SAM" id="SignalP"/>
    </source>
</evidence>
<keyword evidence="4" id="KW-0732">Signal</keyword>
<feature type="signal peptide" evidence="4">
    <location>
        <begin position="1"/>
        <end position="23"/>
    </location>
</feature>
<protein>
    <recommendedName>
        <fullName evidence="5">AAA+ ATPase domain-containing protein</fullName>
    </recommendedName>
</protein>
<keyword evidence="7" id="KW-1185">Reference proteome</keyword>